<keyword evidence="11 17" id="KW-0460">Magnesium</keyword>
<dbReference type="GO" id="GO:0034200">
    <property type="term" value="F:D-glycero-beta-D-manno-heptose 1,7-bisphosphate 7-phosphatase activity"/>
    <property type="evidence" value="ECO:0007669"/>
    <property type="project" value="UniProtKB-EC"/>
</dbReference>
<dbReference type="GO" id="GO:0005975">
    <property type="term" value="P:carbohydrate metabolic process"/>
    <property type="evidence" value="ECO:0007669"/>
    <property type="project" value="InterPro"/>
</dbReference>
<evidence type="ECO:0000256" key="3">
    <source>
        <dbReference type="ARBA" id="ARBA00001947"/>
    </source>
</evidence>
<feature type="binding site" evidence="17">
    <location>
        <position position="8"/>
    </location>
    <ligand>
        <name>Mg(2+)</name>
        <dbReference type="ChEBI" id="CHEBI:18420"/>
    </ligand>
</feature>
<dbReference type="GO" id="GO:0005737">
    <property type="term" value="C:cytoplasm"/>
    <property type="evidence" value="ECO:0007669"/>
    <property type="project" value="UniProtKB-SubCell"/>
</dbReference>
<dbReference type="NCBIfam" id="TIGR01656">
    <property type="entry name" value="Histidinol-ppas"/>
    <property type="match status" value="1"/>
</dbReference>
<feature type="binding site" evidence="17">
    <location>
        <position position="100"/>
    </location>
    <ligand>
        <name>Zn(2+)</name>
        <dbReference type="ChEBI" id="CHEBI:29105"/>
    </ligand>
</feature>
<evidence type="ECO:0000256" key="8">
    <source>
        <dbReference type="ARBA" id="ARBA00022723"/>
    </source>
</evidence>
<feature type="binding site" evidence="17">
    <location>
        <position position="90"/>
    </location>
    <ligand>
        <name>Zn(2+)</name>
        <dbReference type="ChEBI" id="CHEBI:29105"/>
    </ligand>
</feature>
<feature type="site" description="Stabilizes the phosphoryl group" evidence="16">
    <location>
        <position position="102"/>
    </location>
</feature>
<dbReference type="InterPro" id="IPR006543">
    <property type="entry name" value="Histidinol-phos"/>
</dbReference>
<comment type="catalytic activity">
    <reaction evidence="1">
        <text>D-glycero-beta-D-manno-heptose 1,7-bisphosphate + H2O = D-glycero-beta-D-manno-heptose 1-phosphate + phosphate</text>
        <dbReference type="Rhea" id="RHEA:28518"/>
        <dbReference type="ChEBI" id="CHEBI:15377"/>
        <dbReference type="ChEBI" id="CHEBI:43474"/>
        <dbReference type="ChEBI" id="CHEBI:60208"/>
        <dbReference type="ChEBI" id="CHEBI:61593"/>
        <dbReference type="EC" id="3.1.3.82"/>
    </reaction>
</comment>
<proteinExistence type="inferred from homology"/>
<feature type="binding site" evidence="17">
    <location>
        <position position="98"/>
    </location>
    <ligand>
        <name>Zn(2+)</name>
        <dbReference type="ChEBI" id="CHEBI:29105"/>
    </ligand>
</feature>
<evidence type="ECO:0000256" key="7">
    <source>
        <dbReference type="ARBA" id="ARBA00022490"/>
    </source>
</evidence>
<reference evidence="18 19" key="1">
    <citation type="submission" date="2016-12" db="EMBL/GenBank/DDBJ databases">
        <title>Genome sequencing of Methylocaldum marinum.</title>
        <authorList>
            <person name="Takeuchi M."/>
            <person name="Kamagata Y."/>
            <person name="Hiraoka S."/>
            <person name="Oshima K."/>
            <person name="Hattori M."/>
            <person name="Iwasaki W."/>
        </authorList>
    </citation>
    <scope>NUCLEOTIDE SEQUENCE [LARGE SCALE GENOMIC DNA]</scope>
    <source>
        <strain evidence="18 19">S8</strain>
    </source>
</reference>
<evidence type="ECO:0000256" key="4">
    <source>
        <dbReference type="ARBA" id="ARBA00004496"/>
    </source>
</evidence>
<feature type="binding site" evidence="17">
    <location>
        <position position="127"/>
    </location>
    <ligand>
        <name>Mg(2+)</name>
        <dbReference type="ChEBI" id="CHEBI:18420"/>
    </ligand>
</feature>
<dbReference type="EMBL" id="AP017928">
    <property type="protein sequence ID" value="BBA33253.1"/>
    <property type="molecule type" value="Genomic_DNA"/>
</dbReference>
<dbReference type="InterPro" id="IPR006549">
    <property type="entry name" value="HAD-SF_hydro_IIIA"/>
</dbReference>
<dbReference type="OrthoDB" id="9781367at2"/>
<evidence type="ECO:0000256" key="6">
    <source>
        <dbReference type="ARBA" id="ARBA00011245"/>
    </source>
</evidence>
<evidence type="ECO:0000256" key="5">
    <source>
        <dbReference type="ARBA" id="ARBA00004708"/>
    </source>
</evidence>
<feature type="binding site" evidence="17">
    <location>
        <position position="92"/>
    </location>
    <ligand>
        <name>Zn(2+)</name>
        <dbReference type="ChEBI" id="CHEBI:29105"/>
    </ligand>
</feature>
<dbReference type="Proteomes" id="UP000266313">
    <property type="component" value="Chromosome"/>
</dbReference>
<evidence type="ECO:0000256" key="15">
    <source>
        <dbReference type="PIRSR" id="PIRSR004682-1"/>
    </source>
</evidence>
<protein>
    <recommendedName>
        <fullName evidence="14">D,D-heptose 1,7-bisphosphate phosphatase</fullName>
        <ecNumber evidence="14">3.1.3.-</ecNumber>
    </recommendedName>
</protein>
<dbReference type="NCBIfam" id="TIGR01662">
    <property type="entry name" value="HAD-SF-IIIA"/>
    <property type="match status" value="1"/>
</dbReference>
<evidence type="ECO:0000256" key="16">
    <source>
        <dbReference type="PIRSR" id="PIRSR004682-3"/>
    </source>
</evidence>
<dbReference type="KEGG" id="mmai:sS8_1293"/>
<keyword evidence="10 17" id="KW-0862">Zinc</keyword>
<evidence type="ECO:0000256" key="9">
    <source>
        <dbReference type="ARBA" id="ARBA00022801"/>
    </source>
</evidence>
<accession>A0A250KNJ4</accession>
<evidence type="ECO:0000256" key="17">
    <source>
        <dbReference type="PIRSR" id="PIRSR004682-4"/>
    </source>
</evidence>
<dbReference type="AlphaFoldDB" id="A0A250KNJ4"/>
<keyword evidence="9 14" id="KW-0378">Hydrolase</keyword>
<evidence type="ECO:0000256" key="13">
    <source>
        <dbReference type="ARBA" id="ARBA00061616"/>
    </source>
</evidence>
<name>A0A250KNJ4_9GAMM</name>
<dbReference type="CDD" id="cd07503">
    <property type="entry name" value="HAD_HisB-N"/>
    <property type="match status" value="1"/>
</dbReference>
<comment type="similarity">
    <text evidence="13 14">Belongs to the gmhB family.</text>
</comment>
<dbReference type="GO" id="GO:0046872">
    <property type="term" value="F:metal ion binding"/>
    <property type="evidence" value="ECO:0007669"/>
    <property type="project" value="UniProtKB-KW"/>
</dbReference>
<feature type="binding site" evidence="17">
    <location>
        <position position="10"/>
    </location>
    <ligand>
        <name>Mg(2+)</name>
        <dbReference type="ChEBI" id="CHEBI:18420"/>
    </ligand>
</feature>
<evidence type="ECO:0000256" key="14">
    <source>
        <dbReference type="PIRNR" id="PIRNR004682"/>
    </source>
</evidence>
<organism evidence="18 19">
    <name type="scientific">Methylocaldum marinum</name>
    <dbReference type="NCBI Taxonomy" id="1432792"/>
    <lineage>
        <taxon>Bacteria</taxon>
        <taxon>Pseudomonadati</taxon>
        <taxon>Pseudomonadota</taxon>
        <taxon>Gammaproteobacteria</taxon>
        <taxon>Methylococcales</taxon>
        <taxon>Methylococcaceae</taxon>
        <taxon>Methylocaldum</taxon>
    </lineage>
</organism>
<comment type="cofactor">
    <cofactor evidence="2 17">
        <name>Mg(2+)</name>
        <dbReference type="ChEBI" id="CHEBI:18420"/>
    </cofactor>
</comment>
<dbReference type="RefSeq" id="WP_119628888.1">
    <property type="nucleotide sequence ID" value="NZ_AP017928.1"/>
</dbReference>
<feature type="active site" description="Nucleophile" evidence="15">
    <location>
        <position position="8"/>
    </location>
</feature>
<sequence length="182" mass="19742">MSKFVILDRDGVINEDSDAYIKSPDEWVPIPGSLEGIALLTRGGFRVVVLTNQSGIARGLFDLPTLGAIHQKMRSAVESSGGRVEDIFFCPHGPEDGCDCRKPEPGLFRAFADKYKVDLKSVPAVGDSFRDIQAARSAGANAILVETGKGLRTLARHPDLDVPIFPNLYAASQSILFNVDLR</sequence>
<evidence type="ECO:0000256" key="12">
    <source>
        <dbReference type="ARBA" id="ARBA00023277"/>
    </source>
</evidence>
<keyword evidence="19" id="KW-1185">Reference proteome</keyword>
<dbReference type="Pfam" id="PF13242">
    <property type="entry name" value="Hydrolase_like"/>
    <property type="match status" value="1"/>
</dbReference>
<feature type="site" description="Stabilizes the phosphoryl group" evidence="16">
    <location>
        <position position="51"/>
    </location>
</feature>
<comment type="subunit">
    <text evidence="6">Monomer.</text>
</comment>
<keyword evidence="7 14" id="KW-0963">Cytoplasm</keyword>
<dbReference type="SUPFAM" id="SSF56784">
    <property type="entry name" value="HAD-like"/>
    <property type="match status" value="1"/>
</dbReference>
<dbReference type="Gene3D" id="3.40.50.1000">
    <property type="entry name" value="HAD superfamily/HAD-like"/>
    <property type="match status" value="1"/>
</dbReference>
<dbReference type="InterPro" id="IPR004446">
    <property type="entry name" value="Heptose_bisP_phosphatase"/>
</dbReference>
<keyword evidence="12 14" id="KW-0119">Carbohydrate metabolism</keyword>
<dbReference type="InterPro" id="IPR036412">
    <property type="entry name" value="HAD-like_sf"/>
</dbReference>
<comment type="pathway">
    <text evidence="5">Nucleotide-sugar biosynthesis; ADP-L-glycero-beta-D-manno-heptose biosynthesis; ADP-L-glycero-beta-D-manno-heptose from D-glycero-beta-D-manno-heptose 7-phosphate: step 2/4.</text>
</comment>
<comment type="subcellular location">
    <subcellularLocation>
        <location evidence="4 14">Cytoplasm</location>
    </subcellularLocation>
</comment>
<dbReference type="PIRSF" id="PIRSF004682">
    <property type="entry name" value="GmhB"/>
    <property type="match status" value="1"/>
</dbReference>
<dbReference type="FunFam" id="3.40.50.1000:FF:000168">
    <property type="entry name" value="D,D-heptose 1,7-bisphosphate phosphatase"/>
    <property type="match status" value="1"/>
</dbReference>
<feature type="active site" description="Proton donor" evidence="15">
    <location>
        <position position="10"/>
    </location>
</feature>
<evidence type="ECO:0000256" key="1">
    <source>
        <dbReference type="ARBA" id="ARBA00001226"/>
    </source>
</evidence>
<gene>
    <name evidence="18" type="ORF">sS8_1293</name>
</gene>
<evidence type="ECO:0000313" key="18">
    <source>
        <dbReference type="EMBL" id="BBA33253.1"/>
    </source>
</evidence>
<comment type="cofactor">
    <cofactor evidence="3 17">
        <name>Zn(2+)</name>
        <dbReference type="ChEBI" id="CHEBI:29105"/>
    </cofactor>
</comment>
<dbReference type="PANTHER" id="PTHR42891:SF1">
    <property type="entry name" value="D-GLYCERO-BETA-D-MANNO-HEPTOSE-1,7-BISPHOSPHATE 7-PHOSPHATASE"/>
    <property type="match status" value="1"/>
</dbReference>
<keyword evidence="8 17" id="KW-0479">Metal-binding</keyword>
<dbReference type="PANTHER" id="PTHR42891">
    <property type="entry name" value="D-GLYCERO-BETA-D-MANNO-HEPTOSE-1,7-BISPHOSPHATE 7-PHOSPHATASE"/>
    <property type="match status" value="1"/>
</dbReference>
<evidence type="ECO:0000313" key="19">
    <source>
        <dbReference type="Proteomes" id="UP000266313"/>
    </source>
</evidence>
<feature type="site" description="Contributes to substrate recognition" evidence="16">
    <location>
        <position position="101"/>
    </location>
</feature>
<evidence type="ECO:0000256" key="10">
    <source>
        <dbReference type="ARBA" id="ARBA00022833"/>
    </source>
</evidence>
<evidence type="ECO:0000256" key="2">
    <source>
        <dbReference type="ARBA" id="ARBA00001946"/>
    </source>
</evidence>
<dbReference type="EC" id="3.1.3.-" evidence="14"/>
<dbReference type="NCBIfam" id="NF006506">
    <property type="entry name" value="PRK08942.1"/>
    <property type="match status" value="1"/>
</dbReference>
<evidence type="ECO:0000256" key="11">
    <source>
        <dbReference type="ARBA" id="ARBA00022842"/>
    </source>
</evidence>
<dbReference type="InterPro" id="IPR023214">
    <property type="entry name" value="HAD_sf"/>
</dbReference>